<reference evidence="2" key="1">
    <citation type="submission" date="2007-04" db="EMBL/GenBank/DDBJ databases">
        <title>Complete sequence of chromosome of Rhodobacter sphaeroides ATCC 17025.</title>
        <authorList>
            <consortium name="US DOE Joint Genome Institute"/>
            <person name="Copeland A."/>
            <person name="Lucas S."/>
            <person name="Lapidus A."/>
            <person name="Barry K."/>
            <person name="Detter J.C."/>
            <person name="Glavina del Rio T."/>
            <person name="Hammon N."/>
            <person name="Israni S."/>
            <person name="Dalin E."/>
            <person name="Tice H."/>
            <person name="Pitluck S."/>
            <person name="Chertkov O."/>
            <person name="Brettin T."/>
            <person name="Bruce D."/>
            <person name="Han C."/>
            <person name="Schmutz J."/>
            <person name="Larimer F."/>
            <person name="Land M."/>
            <person name="Hauser L."/>
            <person name="Kyrpides N."/>
            <person name="Kim E."/>
            <person name="Richardson P."/>
            <person name="Mackenzie C."/>
            <person name="Choudhary M."/>
            <person name="Donohue T.J."/>
            <person name="Kaplan S."/>
        </authorList>
    </citation>
    <scope>NUCLEOTIDE SEQUENCE [LARGE SCALE GENOMIC DNA]</scope>
    <source>
        <strain evidence="2">ATCC 17025</strain>
    </source>
</reference>
<dbReference type="Pfam" id="PF01370">
    <property type="entry name" value="Epimerase"/>
    <property type="match status" value="1"/>
</dbReference>
<name>A4WVV2_CERS5</name>
<dbReference type="AlphaFoldDB" id="A4WVV2"/>
<evidence type="ECO:0000313" key="2">
    <source>
        <dbReference type="EMBL" id="ABP71516.1"/>
    </source>
</evidence>
<protein>
    <submittedName>
        <fullName evidence="2">NAD-dependent epimerase/dehydratase</fullName>
    </submittedName>
</protein>
<evidence type="ECO:0000259" key="1">
    <source>
        <dbReference type="Pfam" id="PF01370"/>
    </source>
</evidence>
<organism evidence="2">
    <name type="scientific">Cereibacter sphaeroides (strain ATCC 17025 / ATH 2.4.3)</name>
    <name type="common">Rhodobacter sphaeroides</name>
    <dbReference type="NCBI Taxonomy" id="349102"/>
    <lineage>
        <taxon>Bacteria</taxon>
        <taxon>Pseudomonadati</taxon>
        <taxon>Pseudomonadota</taxon>
        <taxon>Alphaproteobacteria</taxon>
        <taxon>Rhodobacterales</taxon>
        <taxon>Paracoccaceae</taxon>
        <taxon>Cereibacter</taxon>
    </lineage>
</organism>
<feature type="domain" description="NAD-dependent epimerase/dehydratase" evidence="1">
    <location>
        <begin position="6"/>
        <end position="157"/>
    </location>
</feature>
<sequence precursor="true">MTARLLVLGSTGRIGCLLRRAWQEPPEGLSPVWHGRGASSDLAWDMLSEAWPGGRADIVLTLAGVTSRAGRLEDNGALGMAGCRAAEAAGARHVFLLSSGAVYGSARSEDLSEEDEPRPDTPYGEAKLAMERAALEWRGPGRPGLTILRLGNVAGADALLGPRRAPGEIIVLDPVPGAGGPVRTYIGPVSLADVLARLARLAIGGAPLPEVLNLGAAPPVDMADLLEAAGLAWRWGPPRDGAIPRVSLALGRLAELCPMPADAGAPARLVAEWRALA</sequence>
<dbReference type="EMBL" id="CP000661">
    <property type="protein sequence ID" value="ABP71516.1"/>
    <property type="molecule type" value="Genomic_DNA"/>
</dbReference>
<dbReference type="KEGG" id="rsq:Rsph17025_2629"/>
<dbReference type="eggNOG" id="COG0451">
    <property type="taxonomic scope" value="Bacteria"/>
</dbReference>
<dbReference type="BioCyc" id="RSPH349102:G1G8M-2709-MONOMER"/>
<gene>
    <name evidence="2" type="ordered locus">Rsph17025_2629</name>
</gene>
<dbReference type="Gene3D" id="3.40.50.720">
    <property type="entry name" value="NAD(P)-binding Rossmann-like Domain"/>
    <property type="match status" value="1"/>
</dbReference>
<dbReference type="CDD" id="cd08946">
    <property type="entry name" value="SDR_e"/>
    <property type="match status" value="1"/>
</dbReference>
<accession>A4WVV2</accession>
<dbReference type="SUPFAM" id="SSF51735">
    <property type="entry name" value="NAD(P)-binding Rossmann-fold domains"/>
    <property type="match status" value="1"/>
</dbReference>
<dbReference type="InterPro" id="IPR001509">
    <property type="entry name" value="Epimerase_deHydtase"/>
</dbReference>
<dbReference type="STRING" id="349102.Rsph17025_2629"/>
<dbReference type="HOGENOM" id="CLU_068248_0_0_5"/>
<dbReference type="InterPro" id="IPR036291">
    <property type="entry name" value="NAD(P)-bd_dom_sf"/>
</dbReference>
<proteinExistence type="predicted"/>